<gene>
    <name evidence="2" type="ORF">TKK_014347</name>
</gene>
<reference evidence="2 3" key="1">
    <citation type="journal article" date="2024" name="bioRxiv">
        <title>A reference genome for Trichogramma kaykai: A tiny desert-dwelling parasitoid wasp with competing sex-ratio distorters.</title>
        <authorList>
            <person name="Culotta J."/>
            <person name="Lindsey A.R."/>
        </authorList>
    </citation>
    <scope>NUCLEOTIDE SEQUENCE [LARGE SCALE GENOMIC DNA]</scope>
    <source>
        <strain evidence="2 3">KSX58</strain>
    </source>
</reference>
<proteinExistence type="predicted"/>
<accession>A0ABD2WD98</accession>
<feature type="region of interest" description="Disordered" evidence="1">
    <location>
        <begin position="58"/>
        <end position="87"/>
    </location>
</feature>
<evidence type="ECO:0000313" key="3">
    <source>
        <dbReference type="Proteomes" id="UP001627154"/>
    </source>
</evidence>
<sequence>MQVLPHTQPQFGASTQYLLTPGTAPPNLPVQVLLVPSTSYSYVGYVIISDTVRVRYRGSGGQSRRNWYTQRHQPYRPGGGRNNYYHN</sequence>
<feature type="compositionally biased region" description="Polar residues" evidence="1">
    <location>
        <begin position="62"/>
        <end position="72"/>
    </location>
</feature>
<organism evidence="2 3">
    <name type="scientific">Trichogramma kaykai</name>
    <dbReference type="NCBI Taxonomy" id="54128"/>
    <lineage>
        <taxon>Eukaryota</taxon>
        <taxon>Metazoa</taxon>
        <taxon>Ecdysozoa</taxon>
        <taxon>Arthropoda</taxon>
        <taxon>Hexapoda</taxon>
        <taxon>Insecta</taxon>
        <taxon>Pterygota</taxon>
        <taxon>Neoptera</taxon>
        <taxon>Endopterygota</taxon>
        <taxon>Hymenoptera</taxon>
        <taxon>Apocrita</taxon>
        <taxon>Proctotrupomorpha</taxon>
        <taxon>Chalcidoidea</taxon>
        <taxon>Trichogrammatidae</taxon>
        <taxon>Trichogramma</taxon>
    </lineage>
</organism>
<evidence type="ECO:0000256" key="1">
    <source>
        <dbReference type="SAM" id="MobiDB-lite"/>
    </source>
</evidence>
<dbReference type="Proteomes" id="UP001627154">
    <property type="component" value="Unassembled WGS sequence"/>
</dbReference>
<name>A0ABD2WD98_9HYME</name>
<dbReference type="EMBL" id="JBJJXI010000114">
    <property type="protein sequence ID" value="KAL3390883.1"/>
    <property type="molecule type" value="Genomic_DNA"/>
</dbReference>
<protein>
    <submittedName>
        <fullName evidence="2">Uncharacterized protein</fullName>
    </submittedName>
</protein>
<comment type="caution">
    <text evidence="2">The sequence shown here is derived from an EMBL/GenBank/DDBJ whole genome shotgun (WGS) entry which is preliminary data.</text>
</comment>
<keyword evidence="3" id="KW-1185">Reference proteome</keyword>
<dbReference type="AlphaFoldDB" id="A0ABD2WD98"/>
<evidence type="ECO:0000313" key="2">
    <source>
        <dbReference type="EMBL" id="KAL3390883.1"/>
    </source>
</evidence>